<feature type="signal peptide" evidence="1">
    <location>
        <begin position="1"/>
        <end position="25"/>
    </location>
</feature>
<sequence length="296" mass="32054">MRITTLKQVLFFIAGLSAVASAAQAADFIVGSKSFTEQYILAEIYASALEQAGIPVERKINLGGTLIAQAALLKGDIDMYPEYTGTALSAVVKGELSSDPDKVYQQVKTVYAEKYHLIWLAPARLNNGYALLVSKATADKYHLKTLSDLAKAAPQLTIGAGAEFGDRQDGLKELEQVYGIKFKSFRQFAKVGLRYDALAAGQIDVANGFATDWQIADGQYVSLADDKHLFPPYFVAPVVRDQTLKAYPNAEAALNNVSALLDNATMQKLNAAVEKGKEEPADVAQAFLREKGIVKP</sequence>
<dbReference type="AlphaFoldDB" id="A0A845SQP7"/>
<proteinExistence type="predicted"/>
<feature type="chain" id="PRO_5032572355" evidence="1">
    <location>
        <begin position="26"/>
        <end position="296"/>
    </location>
</feature>
<evidence type="ECO:0000313" key="4">
    <source>
        <dbReference type="Proteomes" id="UP000461443"/>
    </source>
</evidence>
<dbReference type="Gene3D" id="3.40.190.120">
    <property type="entry name" value="Osmoprotection protein (prox), domain 2"/>
    <property type="match status" value="1"/>
</dbReference>
<dbReference type="GO" id="GO:0022857">
    <property type="term" value="F:transmembrane transporter activity"/>
    <property type="evidence" value="ECO:0007669"/>
    <property type="project" value="InterPro"/>
</dbReference>
<feature type="domain" description="ABC-type glycine betaine transport system substrate-binding" evidence="2">
    <location>
        <begin position="29"/>
        <end position="290"/>
    </location>
</feature>
<keyword evidence="4" id="KW-1185">Reference proteome</keyword>
<organism evidence="3 4">
    <name type="scientific">Acerihabitans arboris</name>
    <dbReference type="NCBI Taxonomy" id="2691583"/>
    <lineage>
        <taxon>Bacteria</taxon>
        <taxon>Pseudomonadati</taxon>
        <taxon>Pseudomonadota</taxon>
        <taxon>Gammaproteobacteria</taxon>
        <taxon>Enterobacterales</taxon>
        <taxon>Pectobacteriaceae</taxon>
        <taxon>Acerihabitans</taxon>
    </lineage>
</organism>
<dbReference type="Pfam" id="PF04069">
    <property type="entry name" value="OpuAC"/>
    <property type="match status" value="1"/>
</dbReference>
<comment type="caution">
    <text evidence="3">The sequence shown here is derived from an EMBL/GenBank/DDBJ whole genome shotgun (WGS) entry which is preliminary data.</text>
</comment>
<dbReference type="Proteomes" id="UP000461443">
    <property type="component" value="Unassembled WGS sequence"/>
</dbReference>
<reference evidence="3 4" key="1">
    <citation type="submission" date="2019-12" db="EMBL/GenBank/DDBJ databases">
        <authorList>
            <person name="Lee S.D."/>
        </authorList>
    </citation>
    <scope>NUCLEOTIDE SEQUENCE [LARGE SCALE GENOMIC DNA]</scope>
    <source>
        <strain evidence="3 4">SAP-6</strain>
    </source>
</reference>
<reference evidence="3 4" key="2">
    <citation type="submission" date="2020-02" db="EMBL/GenBank/DDBJ databases">
        <title>The new genus of Enterobacteriales.</title>
        <authorList>
            <person name="Kim I.S."/>
        </authorList>
    </citation>
    <scope>NUCLEOTIDE SEQUENCE [LARGE SCALE GENOMIC DNA]</scope>
    <source>
        <strain evidence="3 4">SAP-6</strain>
    </source>
</reference>
<dbReference type="RefSeq" id="WP_162368387.1">
    <property type="nucleotide sequence ID" value="NZ_WUBS01000020.1"/>
</dbReference>
<evidence type="ECO:0000313" key="3">
    <source>
        <dbReference type="EMBL" id="NDL65682.1"/>
    </source>
</evidence>
<evidence type="ECO:0000256" key="1">
    <source>
        <dbReference type="SAM" id="SignalP"/>
    </source>
</evidence>
<keyword evidence="1" id="KW-0732">Signal</keyword>
<dbReference type="GO" id="GO:0043190">
    <property type="term" value="C:ATP-binding cassette (ABC) transporter complex"/>
    <property type="evidence" value="ECO:0007669"/>
    <property type="project" value="InterPro"/>
</dbReference>
<protein>
    <submittedName>
        <fullName evidence="3">ABC transporter</fullName>
    </submittedName>
</protein>
<accession>A0A845SQP7</accession>
<evidence type="ECO:0000259" key="2">
    <source>
        <dbReference type="Pfam" id="PF04069"/>
    </source>
</evidence>
<dbReference type="InterPro" id="IPR007210">
    <property type="entry name" value="ABC_Gly_betaine_transp_sub-bd"/>
</dbReference>
<gene>
    <name evidence="3" type="ORF">GRH90_23380</name>
</gene>
<dbReference type="EMBL" id="WUBS01000020">
    <property type="protein sequence ID" value="NDL65682.1"/>
    <property type="molecule type" value="Genomic_DNA"/>
</dbReference>
<dbReference type="SUPFAM" id="SSF53850">
    <property type="entry name" value="Periplasmic binding protein-like II"/>
    <property type="match status" value="1"/>
</dbReference>
<name>A0A845SQP7_9GAMM</name>
<dbReference type="Gene3D" id="3.40.190.10">
    <property type="entry name" value="Periplasmic binding protein-like II"/>
    <property type="match status" value="1"/>
</dbReference>